<dbReference type="SUPFAM" id="SSF55874">
    <property type="entry name" value="ATPase domain of HSP90 chaperone/DNA topoisomerase II/histidine kinase"/>
    <property type="match status" value="1"/>
</dbReference>
<organism evidence="9 11">
    <name type="scientific">Billgrantia kenyensis</name>
    <dbReference type="NCBI Taxonomy" id="321266"/>
    <lineage>
        <taxon>Bacteria</taxon>
        <taxon>Pseudomonadati</taxon>
        <taxon>Pseudomonadota</taxon>
        <taxon>Gammaproteobacteria</taxon>
        <taxon>Oceanospirillales</taxon>
        <taxon>Halomonadaceae</taxon>
        <taxon>Billgrantia</taxon>
    </lineage>
</organism>
<dbReference type="InterPro" id="IPR005467">
    <property type="entry name" value="His_kinase_dom"/>
</dbReference>
<keyword evidence="6" id="KW-1133">Transmembrane helix</keyword>
<dbReference type="EMBL" id="JACEFT010000011">
    <property type="protein sequence ID" value="MBA2779411.1"/>
    <property type="molecule type" value="Genomic_DNA"/>
</dbReference>
<evidence type="ECO:0000259" key="8">
    <source>
        <dbReference type="PROSITE" id="PS50109"/>
    </source>
</evidence>
<protein>
    <recommendedName>
        <fullName evidence="2">histidine kinase</fullName>
        <ecNumber evidence="2">2.7.13.3</ecNumber>
    </recommendedName>
</protein>
<evidence type="ECO:0000256" key="6">
    <source>
        <dbReference type="SAM" id="Phobius"/>
    </source>
</evidence>
<reference evidence="10 12" key="1">
    <citation type="submission" date="2020-05" db="EMBL/GenBank/DDBJ databases">
        <title>Comparative genomic analysis of denitrifying bacteria from Halomonas genus.</title>
        <authorList>
            <person name="Wang L."/>
            <person name="Shao Z."/>
        </authorList>
    </citation>
    <scope>NUCLEOTIDE SEQUENCE [LARGE SCALE GENOMIC DNA]</scope>
    <source>
        <strain evidence="10 12">DSM 17331</strain>
    </source>
</reference>
<proteinExistence type="predicted"/>
<evidence type="ECO:0000256" key="1">
    <source>
        <dbReference type="ARBA" id="ARBA00000085"/>
    </source>
</evidence>
<evidence type="ECO:0000313" key="9">
    <source>
        <dbReference type="EMBL" id="MBA2779411.1"/>
    </source>
</evidence>
<dbReference type="GO" id="GO:0016020">
    <property type="term" value="C:membrane"/>
    <property type="evidence" value="ECO:0007669"/>
    <property type="project" value="UniProtKB-SubCell"/>
</dbReference>
<dbReference type="SMART" id="SM00387">
    <property type="entry name" value="HATPase_c"/>
    <property type="match status" value="1"/>
</dbReference>
<sequence>MARRDAFRRLAGVAVLAGTLLSPAAQAEPGFSDFFVSHPTPMWMIEVASGDIVRANPAAQDFYGYDDLTALNIRDINLLSQSQIEQEIARAATAERNHLFMRHRLADDSVKVMGIYTQRMDYRGQEVLVSSLYDTSEFERSAERHYIAQVEEQVDLQTAQLRNAKRRQAWLAWGAALAQGVAIVILLSVLVRLRRAQADKRRLIEELSFRNRELERLSHAMAHLFQEPSRRLISFAQQLQRRLGDSDDDSTRIAVDFIASQSRRLSALVGDMQRYLSLDRMPFEPRRISPGEILDDVYRRNEALTELRQAQAMTVASPLPDVHFEPKRLALVFGVLLHNAWQYRDAERPLRVTVSATRLNQRIRFAVEDNGRGIAPEYRDQALEMFARLVPNSEQTPGTGMGLALVTKALRCVQGSVYIEPGPQGGTRVVFDLPTAE</sequence>
<dbReference type="GO" id="GO:0007234">
    <property type="term" value="P:osmosensory signaling via phosphorelay pathway"/>
    <property type="evidence" value="ECO:0007669"/>
    <property type="project" value="TreeGrafter"/>
</dbReference>
<dbReference type="PANTHER" id="PTHR42878">
    <property type="entry name" value="TWO-COMPONENT HISTIDINE KINASE"/>
    <property type="match status" value="1"/>
</dbReference>
<gene>
    <name evidence="9" type="ORF">H1D44_10895</name>
    <name evidence="10" type="ORF">HOP48_12900</name>
</gene>
<dbReference type="InterPro" id="IPR004358">
    <property type="entry name" value="Sig_transdc_His_kin-like_C"/>
</dbReference>
<dbReference type="InterPro" id="IPR003594">
    <property type="entry name" value="HATPase_dom"/>
</dbReference>
<dbReference type="Pfam" id="PF13188">
    <property type="entry name" value="PAS_8"/>
    <property type="match status" value="1"/>
</dbReference>
<dbReference type="InterPro" id="IPR050351">
    <property type="entry name" value="BphY/WalK/GraS-like"/>
</dbReference>
<dbReference type="PROSITE" id="PS50109">
    <property type="entry name" value="HIS_KIN"/>
    <property type="match status" value="1"/>
</dbReference>
<dbReference type="EMBL" id="JABFUB010000010">
    <property type="protein sequence ID" value="MCG6662441.1"/>
    <property type="molecule type" value="Genomic_DNA"/>
</dbReference>
<dbReference type="AlphaFoldDB" id="A0A7W0AEJ3"/>
<feature type="chain" id="PRO_5031422453" description="histidine kinase" evidence="7">
    <location>
        <begin position="28"/>
        <end position="437"/>
    </location>
</feature>
<name>A0A7W0AEJ3_9GAMM</name>
<dbReference type="InterPro" id="IPR036890">
    <property type="entry name" value="HATPase_C_sf"/>
</dbReference>
<evidence type="ECO:0000256" key="5">
    <source>
        <dbReference type="ARBA" id="ARBA00023136"/>
    </source>
</evidence>
<evidence type="ECO:0000256" key="4">
    <source>
        <dbReference type="ARBA" id="ARBA00022777"/>
    </source>
</evidence>
<dbReference type="GO" id="GO:0000155">
    <property type="term" value="F:phosphorelay sensor kinase activity"/>
    <property type="evidence" value="ECO:0007669"/>
    <property type="project" value="InterPro"/>
</dbReference>
<comment type="caution">
    <text evidence="9">The sequence shown here is derived from an EMBL/GenBank/DDBJ whole genome shotgun (WGS) entry which is preliminary data.</text>
</comment>
<dbReference type="SUPFAM" id="SSF55785">
    <property type="entry name" value="PYP-like sensor domain (PAS domain)"/>
    <property type="match status" value="1"/>
</dbReference>
<keyword evidence="3" id="KW-0808">Transferase</keyword>
<dbReference type="Gene3D" id="3.30.565.10">
    <property type="entry name" value="Histidine kinase-like ATPase, C-terminal domain"/>
    <property type="match status" value="1"/>
</dbReference>
<keyword evidence="4 9" id="KW-0418">Kinase</keyword>
<keyword evidence="5 6" id="KW-0472">Membrane</keyword>
<dbReference type="GO" id="GO:0000156">
    <property type="term" value="F:phosphorelay response regulator activity"/>
    <property type="evidence" value="ECO:0007669"/>
    <property type="project" value="TreeGrafter"/>
</dbReference>
<feature type="domain" description="Histidine kinase" evidence="8">
    <location>
        <begin position="220"/>
        <end position="437"/>
    </location>
</feature>
<dbReference type="RefSeq" id="WP_181514887.1">
    <property type="nucleotide sequence ID" value="NZ_JABFUB010000010.1"/>
</dbReference>
<comment type="catalytic activity">
    <reaction evidence="1">
        <text>ATP + protein L-histidine = ADP + protein N-phospho-L-histidine.</text>
        <dbReference type="EC" id="2.7.13.3"/>
    </reaction>
</comment>
<dbReference type="Proteomes" id="UP000518091">
    <property type="component" value="Unassembled WGS sequence"/>
</dbReference>
<dbReference type="GO" id="GO:0030295">
    <property type="term" value="F:protein kinase activator activity"/>
    <property type="evidence" value="ECO:0007669"/>
    <property type="project" value="TreeGrafter"/>
</dbReference>
<dbReference type="Proteomes" id="UP000814353">
    <property type="component" value="Unassembled WGS sequence"/>
</dbReference>
<evidence type="ECO:0000313" key="12">
    <source>
        <dbReference type="Proteomes" id="UP000814353"/>
    </source>
</evidence>
<keyword evidence="6" id="KW-0812">Transmembrane</keyword>
<evidence type="ECO:0000256" key="3">
    <source>
        <dbReference type="ARBA" id="ARBA00022679"/>
    </source>
</evidence>
<evidence type="ECO:0000313" key="11">
    <source>
        <dbReference type="Proteomes" id="UP000518091"/>
    </source>
</evidence>
<dbReference type="InterPro" id="IPR035965">
    <property type="entry name" value="PAS-like_dom_sf"/>
</dbReference>
<dbReference type="InterPro" id="IPR036097">
    <property type="entry name" value="HisK_dim/P_sf"/>
</dbReference>
<reference evidence="9 11" key="2">
    <citation type="submission" date="2020-07" db="EMBL/GenBank/DDBJ databases">
        <title>Identification of Halomonas strains.</title>
        <authorList>
            <person name="Xiao Z."/>
            <person name="Shen J."/>
        </authorList>
    </citation>
    <scope>NUCLEOTIDE SEQUENCE [LARGE SCALE GENOMIC DNA]</scope>
    <source>
        <strain evidence="9 11">DSM 17331</strain>
    </source>
</reference>
<keyword evidence="7" id="KW-0732">Signal</keyword>
<dbReference type="SUPFAM" id="SSF47384">
    <property type="entry name" value="Homodimeric domain of signal transducing histidine kinase"/>
    <property type="match status" value="1"/>
</dbReference>
<evidence type="ECO:0000256" key="2">
    <source>
        <dbReference type="ARBA" id="ARBA00012438"/>
    </source>
</evidence>
<dbReference type="InterPro" id="IPR000014">
    <property type="entry name" value="PAS"/>
</dbReference>
<feature type="signal peptide" evidence="7">
    <location>
        <begin position="1"/>
        <end position="27"/>
    </location>
</feature>
<evidence type="ECO:0000313" key="10">
    <source>
        <dbReference type="EMBL" id="MCG6662441.1"/>
    </source>
</evidence>
<evidence type="ECO:0000256" key="7">
    <source>
        <dbReference type="SAM" id="SignalP"/>
    </source>
</evidence>
<dbReference type="PANTHER" id="PTHR42878:SF15">
    <property type="entry name" value="BACTERIOPHYTOCHROME"/>
    <property type="match status" value="1"/>
</dbReference>
<dbReference type="Gene3D" id="3.30.450.20">
    <property type="entry name" value="PAS domain"/>
    <property type="match status" value="1"/>
</dbReference>
<feature type="transmembrane region" description="Helical" evidence="6">
    <location>
        <begin position="170"/>
        <end position="193"/>
    </location>
</feature>
<dbReference type="PRINTS" id="PR00344">
    <property type="entry name" value="BCTRLSENSOR"/>
</dbReference>
<keyword evidence="12" id="KW-1185">Reference proteome</keyword>
<dbReference type="Pfam" id="PF02518">
    <property type="entry name" value="HATPase_c"/>
    <property type="match status" value="1"/>
</dbReference>
<dbReference type="EC" id="2.7.13.3" evidence="2"/>
<accession>A0A7W0AEJ3</accession>